<dbReference type="InterPro" id="IPR004843">
    <property type="entry name" value="Calcineurin-like_PHP"/>
</dbReference>
<protein>
    <submittedName>
        <fullName evidence="6">Metallophosphoesterase</fullName>
    </submittedName>
</protein>
<dbReference type="PANTHER" id="PTHR42988">
    <property type="entry name" value="PHOSPHOHYDROLASE"/>
    <property type="match status" value="1"/>
</dbReference>
<comment type="caution">
    <text evidence="6">The sequence shown here is derived from an EMBL/GenBank/DDBJ whole genome shotgun (WGS) entry which is preliminary data.</text>
</comment>
<evidence type="ECO:0000259" key="5">
    <source>
        <dbReference type="Pfam" id="PF00149"/>
    </source>
</evidence>
<comment type="similarity">
    <text evidence="4">Belongs to the cyclic nucleotide phosphodiesterase class-III family.</text>
</comment>
<evidence type="ECO:0000256" key="1">
    <source>
        <dbReference type="ARBA" id="ARBA00022723"/>
    </source>
</evidence>
<sequence>MRTRLACLSDLHFGQERKDLVEPLFRAIQSAGADMVVVAGDLVQRARRDQFEAALAFLDRLNAPWMAVPGNHDIPLLDPVARLFHPFNAFRRHVASDLGPERRIGDLRLLGANSVDPLRWRRGVARPEEVARIAALLREGRRG</sequence>
<dbReference type="Proteomes" id="UP001243846">
    <property type="component" value="Unassembled WGS sequence"/>
</dbReference>
<keyword evidence="3" id="KW-0408">Iron</keyword>
<dbReference type="InterPro" id="IPR050884">
    <property type="entry name" value="CNP_phosphodiesterase-III"/>
</dbReference>
<accession>A0ABT8D938</accession>
<gene>
    <name evidence="6" type="ORF">QWZ10_19090</name>
</gene>
<keyword evidence="1" id="KW-0479">Metal-binding</keyword>
<keyword evidence="7" id="KW-1185">Reference proteome</keyword>
<evidence type="ECO:0000313" key="7">
    <source>
        <dbReference type="Proteomes" id="UP001243846"/>
    </source>
</evidence>
<dbReference type="EMBL" id="JAUFRC010000001">
    <property type="protein sequence ID" value="MDN3713298.1"/>
    <property type="molecule type" value="Genomic_DNA"/>
</dbReference>
<dbReference type="Pfam" id="PF00149">
    <property type="entry name" value="Metallophos"/>
    <property type="match status" value="1"/>
</dbReference>
<evidence type="ECO:0000256" key="2">
    <source>
        <dbReference type="ARBA" id="ARBA00022801"/>
    </source>
</evidence>
<proteinExistence type="inferred from homology"/>
<dbReference type="PANTHER" id="PTHR42988:SF2">
    <property type="entry name" value="CYCLIC NUCLEOTIDE PHOSPHODIESTERASE CBUA0032-RELATED"/>
    <property type="match status" value="1"/>
</dbReference>
<reference evidence="7" key="1">
    <citation type="journal article" date="2019" name="Int. J. Syst. Evol. Microbiol.">
        <title>The Global Catalogue of Microorganisms (GCM) 10K type strain sequencing project: providing services to taxonomists for standard genome sequencing and annotation.</title>
        <authorList>
            <consortium name="The Broad Institute Genomics Platform"/>
            <consortium name="The Broad Institute Genome Sequencing Center for Infectious Disease"/>
            <person name="Wu L."/>
            <person name="Ma J."/>
        </authorList>
    </citation>
    <scope>NUCLEOTIDE SEQUENCE [LARGE SCALE GENOMIC DNA]</scope>
    <source>
        <strain evidence="7">CECT 8482</strain>
    </source>
</reference>
<name>A0ABT8D938_9RHOB</name>
<feature type="domain" description="Calcineurin-like phosphoesterase" evidence="5">
    <location>
        <begin position="4"/>
        <end position="90"/>
    </location>
</feature>
<evidence type="ECO:0000256" key="4">
    <source>
        <dbReference type="ARBA" id="ARBA00025742"/>
    </source>
</evidence>
<dbReference type="InterPro" id="IPR029052">
    <property type="entry name" value="Metallo-depent_PP-like"/>
</dbReference>
<evidence type="ECO:0000313" key="6">
    <source>
        <dbReference type="EMBL" id="MDN3713298.1"/>
    </source>
</evidence>
<keyword evidence="2" id="KW-0378">Hydrolase</keyword>
<organism evidence="6 7">
    <name type="scientific">Paracoccus cavernae</name>
    <dbReference type="NCBI Taxonomy" id="1571207"/>
    <lineage>
        <taxon>Bacteria</taxon>
        <taxon>Pseudomonadati</taxon>
        <taxon>Pseudomonadota</taxon>
        <taxon>Alphaproteobacteria</taxon>
        <taxon>Rhodobacterales</taxon>
        <taxon>Paracoccaceae</taxon>
        <taxon>Paracoccus</taxon>
    </lineage>
</organism>
<dbReference type="SUPFAM" id="SSF56300">
    <property type="entry name" value="Metallo-dependent phosphatases"/>
    <property type="match status" value="1"/>
</dbReference>
<evidence type="ECO:0000256" key="3">
    <source>
        <dbReference type="ARBA" id="ARBA00023004"/>
    </source>
</evidence>
<dbReference type="Gene3D" id="3.60.21.10">
    <property type="match status" value="1"/>
</dbReference>